<comment type="caution">
    <text evidence="5">The sequence shown here is derived from an EMBL/GenBank/DDBJ whole genome shotgun (WGS) entry which is preliminary data.</text>
</comment>
<dbReference type="RefSeq" id="WP_210803107.1">
    <property type="nucleotide sequence ID" value="NZ_JAGQDE010000014.1"/>
</dbReference>
<evidence type="ECO:0000259" key="4">
    <source>
        <dbReference type="PROSITE" id="PS50043"/>
    </source>
</evidence>
<dbReference type="SUPFAM" id="SSF46894">
    <property type="entry name" value="C-terminal effector domain of the bipartite response regulators"/>
    <property type="match status" value="1"/>
</dbReference>
<dbReference type="PANTHER" id="PTHR44688">
    <property type="entry name" value="DNA-BINDING TRANSCRIPTIONAL ACTIVATOR DEVR_DOSR"/>
    <property type="match status" value="1"/>
</dbReference>
<evidence type="ECO:0000256" key="1">
    <source>
        <dbReference type="ARBA" id="ARBA00023015"/>
    </source>
</evidence>
<dbReference type="Proteomes" id="UP000678374">
    <property type="component" value="Unassembled WGS sequence"/>
</dbReference>
<dbReference type="GO" id="GO:0003677">
    <property type="term" value="F:DNA binding"/>
    <property type="evidence" value="ECO:0007669"/>
    <property type="project" value="UniProtKB-KW"/>
</dbReference>
<keyword evidence="6" id="KW-1185">Reference proteome</keyword>
<dbReference type="InterPro" id="IPR036388">
    <property type="entry name" value="WH-like_DNA-bd_sf"/>
</dbReference>
<dbReference type="Gene3D" id="3.30.450.80">
    <property type="entry name" value="Transcription factor LuxR-like, autoinducer-binding domain"/>
    <property type="match status" value="1"/>
</dbReference>
<gene>
    <name evidence="5" type="ORF">KAK06_15905</name>
</gene>
<protein>
    <recommendedName>
        <fullName evidence="4">HTH luxR-type domain-containing protein</fullName>
    </recommendedName>
</protein>
<evidence type="ECO:0000256" key="3">
    <source>
        <dbReference type="ARBA" id="ARBA00023163"/>
    </source>
</evidence>
<sequence>MSAEQAGQAAAELEPIACQRYGPIFDDAVDARSVPALESACHAFAERYGISSFILTLARPRGGTASRIHRAHWELDSIHSGPAGWSAALSDSMASCPVLQTFLDGRVEPLRWGHELFVLAGASSRWRAYEQAGLTRGLAFVSPLGDRGLVILDLGLSAHRPSVDLSQVLMWGQLFTTLASEATHRLLSKRAAPGADRDAAPALSQREMLTLQYAANGLSLTEIAKEQFVSRSVVERALVAARDKLGCATTVAAACRAVSLGVIDAP</sequence>
<dbReference type="PANTHER" id="PTHR44688:SF16">
    <property type="entry name" value="DNA-BINDING TRANSCRIPTIONAL ACTIVATOR DEVR_DOSR"/>
    <property type="match status" value="1"/>
</dbReference>
<dbReference type="SMART" id="SM00421">
    <property type="entry name" value="HTH_LUXR"/>
    <property type="match status" value="1"/>
</dbReference>
<evidence type="ECO:0000256" key="2">
    <source>
        <dbReference type="ARBA" id="ARBA00023125"/>
    </source>
</evidence>
<dbReference type="AlphaFoldDB" id="A0A940YKP9"/>
<organism evidence="5 6">
    <name type="scientific">Ideonella aquatica</name>
    <dbReference type="NCBI Taxonomy" id="2824119"/>
    <lineage>
        <taxon>Bacteria</taxon>
        <taxon>Pseudomonadati</taxon>
        <taxon>Pseudomonadota</taxon>
        <taxon>Betaproteobacteria</taxon>
        <taxon>Burkholderiales</taxon>
        <taxon>Sphaerotilaceae</taxon>
        <taxon>Ideonella</taxon>
    </lineage>
</organism>
<evidence type="ECO:0000313" key="5">
    <source>
        <dbReference type="EMBL" id="MBQ0960437.1"/>
    </source>
</evidence>
<feature type="domain" description="HTH luxR-type" evidence="4">
    <location>
        <begin position="196"/>
        <end position="261"/>
    </location>
</feature>
<dbReference type="InterPro" id="IPR036693">
    <property type="entry name" value="TF_LuxR_autoind-bd_dom_sf"/>
</dbReference>
<dbReference type="GO" id="GO:0006355">
    <property type="term" value="P:regulation of DNA-templated transcription"/>
    <property type="evidence" value="ECO:0007669"/>
    <property type="project" value="InterPro"/>
</dbReference>
<proteinExistence type="predicted"/>
<dbReference type="EMBL" id="JAGQDE010000014">
    <property type="protein sequence ID" value="MBQ0960437.1"/>
    <property type="molecule type" value="Genomic_DNA"/>
</dbReference>
<keyword evidence="3" id="KW-0804">Transcription</keyword>
<accession>A0A940YKP9</accession>
<dbReference type="Pfam" id="PF00196">
    <property type="entry name" value="GerE"/>
    <property type="match status" value="1"/>
</dbReference>
<dbReference type="SUPFAM" id="SSF75516">
    <property type="entry name" value="Pheromone-binding domain of LuxR-like quorum-sensing transcription factors"/>
    <property type="match status" value="1"/>
</dbReference>
<keyword evidence="2" id="KW-0238">DNA-binding</keyword>
<dbReference type="Gene3D" id="1.10.10.10">
    <property type="entry name" value="Winged helix-like DNA-binding domain superfamily/Winged helix DNA-binding domain"/>
    <property type="match status" value="1"/>
</dbReference>
<reference evidence="5" key="1">
    <citation type="submission" date="2021-04" db="EMBL/GenBank/DDBJ databases">
        <title>The genome sequence of Ideonella sp. 4Y11.</title>
        <authorList>
            <person name="Liu Y."/>
        </authorList>
    </citation>
    <scope>NUCLEOTIDE SEQUENCE</scope>
    <source>
        <strain evidence="5">4Y11</strain>
    </source>
</reference>
<dbReference type="InterPro" id="IPR016032">
    <property type="entry name" value="Sig_transdc_resp-reg_C-effctor"/>
</dbReference>
<keyword evidence="1" id="KW-0805">Transcription regulation</keyword>
<evidence type="ECO:0000313" key="6">
    <source>
        <dbReference type="Proteomes" id="UP000678374"/>
    </source>
</evidence>
<dbReference type="PROSITE" id="PS50043">
    <property type="entry name" value="HTH_LUXR_2"/>
    <property type="match status" value="1"/>
</dbReference>
<dbReference type="InterPro" id="IPR000792">
    <property type="entry name" value="Tscrpt_reg_LuxR_C"/>
</dbReference>
<name>A0A940YKP9_9BURK</name>